<accession>S8DBK0</accession>
<feature type="non-terminal residue" evidence="1">
    <location>
        <position position="1"/>
    </location>
</feature>
<protein>
    <submittedName>
        <fullName evidence="1">Uncharacterized protein</fullName>
    </submittedName>
</protein>
<dbReference type="AlphaFoldDB" id="S8DBK0"/>
<reference evidence="1 2" key="1">
    <citation type="journal article" date="2013" name="BMC Genomics">
        <title>The miniature genome of a carnivorous plant Genlisea aurea contains a low number of genes and short non-coding sequences.</title>
        <authorList>
            <person name="Leushkin E.V."/>
            <person name="Sutormin R.A."/>
            <person name="Nabieva E.R."/>
            <person name="Penin A.A."/>
            <person name="Kondrashov A.S."/>
            <person name="Logacheva M.D."/>
        </authorList>
    </citation>
    <scope>NUCLEOTIDE SEQUENCE [LARGE SCALE GENOMIC DNA]</scope>
</reference>
<proteinExistence type="predicted"/>
<evidence type="ECO:0000313" key="1">
    <source>
        <dbReference type="EMBL" id="EPS60123.1"/>
    </source>
</evidence>
<keyword evidence="2" id="KW-1185">Reference proteome</keyword>
<dbReference type="Proteomes" id="UP000015453">
    <property type="component" value="Unassembled WGS sequence"/>
</dbReference>
<organism evidence="1 2">
    <name type="scientific">Genlisea aurea</name>
    <dbReference type="NCBI Taxonomy" id="192259"/>
    <lineage>
        <taxon>Eukaryota</taxon>
        <taxon>Viridiplantae</taxon>
        <taxon>Streptophyta</taxon>
        <taxon>Embryophyta</taxon>
        <taxon>Tracheophyta</taxon>
        <taxon>Spermatophyta</taxon>
        <taxon>Magnoliopsida</taxon>
        <taxon>eudicotyledons</taxon>
        <taxon>Gunneridae</taxon>
        <taxon>Pentapetalae</taxon>
        <taxon>asterids</taxon>
        <taxon>lamiids</taxon>
        <taxon>Lamiales</taxon>
        <taxon>Lentibulariaceae</taxon>
        <taxon>Genlisea</taxon>
    </lineage>
</organism>
<comment type="caution">
    <text evidence="1">The sequence shown here is derived from an EMBL/GenBank/DDBJ whole genome shotgun (WGS) entry which is preliminary data.</text>
</comment>
<evidence type="ECO:0000313" key="2">
    <source>
        <dbReference type="Proteomes" id="UP000015453"/>
    </source>
</evidence>
<dbReference type="OrthoDB" id="205546at2759"/>
<dbReference type="EMBL" id="AUSU01007803">
    <property type="protein sequence ID" value="EPS60123.1"/>
    <property type="molecule type" value="Genomic_DNA"/>
</dbReference>
<gene>
    <name evidence="1" type="ORF">M569_14682</name>
</gene>
<name>S8DBK0_9LAMI</name>
<sequence>ALVLFIELSAEMYEAGIPGNVESWILFAAAEVVWLYCSTELEWDSLSPASSASSAPLPKFP</sequence>